<comment type="caution">
    <text evidence="1">The sequence shown here is derived from an EMBL/GenBank/DDBJ whole genome shotgun (WGS) entry which is preliminary data.</text>
</comment>
<evidence type="ECO:0000313" key="3">
    <source>
        <dbReference type="Proteomes" id="UP001642409"/>
    </source>
</evidence>
<gene>
    <name evidence="1" type="ORF">HINF_LOCUS17126</name>
    <name evidence="2" type="ORF">HINF_LOCUS57690</name>
</gene>
<dbReference type="Proteomes" id="UP001642409">
    <property type="component" value="Unassembled WGS sequence"/>
</dbReference>
<evidence type="ECO:0000313" key="2">
    <source>
        <dbReference type="EMBL" id="CAL6076434.1"/>
    </source>
</evidence>
<dbReference type="EMBL" id="CATOUU010000435">
    <property type="protein sequence ID" value="CAI9929481.1"/>
    <property type="molecule type" value="Genomic_DNA"/>
</dbReference>
<evidence type="ECO:0000313" key="1">
    <source>
        <dbReference type="EMBL" id="CAI9929481.1"/>
    </source>
</evidence>
<accession>A0AA86P2M8</accession>
<dbReference type="EMBL" id="CAXDID020000319">
    <property type="protein sequence ID" value="CAL6076434.1"/>
    <property type="molecule type" value="Genomic_DNA"/>
</dbReference>
<organism evidence="1">
    <name type="scientific">Hexamita inflata</name>
    <dbReference type="NCBI Taxonomy" id="28002"/>
    <lineage>
        <taxon>Eukaryota</taxon>
        <taxon>Metamonada</taxon>
        <taxon>Diplomonadida</taxon>
        <taxon>Hexamitidae</taxon>
        <taxon>Hexamitinae</taxon>
        <taxon>Hexamita</taxon>
    </lineage>
</organism>
<reference evidence="2 3" key="2">
    <citation type="submission" date="2024-07" db="EMBL/GenBank/DDBJ databases">
        <authorList>
            <person name="Akdeniz Z."/>
        </authorList>
    </citation>
    <scope>NUCLEOTIDE SEQUENCE [LARGE SCALE GENOMIC DNA]</scope>
</reference>
<keyword evidence="3" id="KW-1185">Reference proteome</keyword>
<proteinExistence type="predicted"/>
<protein>
    <submittedName>
        <fullName evidence="2">Hypothetical_protein</fullName>
    </submittedName>
</protein>
<dbReference type="AlphaFoldDB" id="A0AA86P2M8"/>
<sequence>MAVNSTFHDYINNLSVKETELRLEEIFFTSEQLMMEVVRTYTLVFNCTANTRYCFFNSKSDTDKRTSCAPEKAVVLGQKFGSLILERGNQRFFDQYVCNILGKLSSKKYSLKQIILKKYLNLLNNTA</sequence>
<name>A0AA86P2M8_9EUKA</name>
<reference evidence="1" key="1">
    <citation type="submission" date="2023-06" db="EMBL/GenBank/DDBJ databases">
        <authorList>
            <person name="Kurt Z."/>
        </authorList>
    </citation>
    <scope>NUCLEOTIDE SEQUENCE</scope>
</reference>